<evidence type="ECO:0000256" key="3">
    <source>
        <dbReference type="PROSITE-ProRule" id="PRU00023"/>
    </source>
</evidence>
<dbReference type="PROSITE" id="PS50297">
    <property type="entry name" value="ANK_REP_REGION"/>
    <property type="match status" value="1"/>
</dbReference>
<dbReference type="SUPFAM" id="SSF48403">
    <property type="entry name" value="Ankyrin repeat"/>
    <property type="match status" value="1"/>
</dbReference>
<evidence type="ECO:0000256" key="1">
    <source>
        <dbReference type="ARBA" id="ARBA00022737"/>
    </source>
</evidence>
<name>A0A6A5VY65_9PLEO</name>
<feature type="repeat" description="ANK" evidence="3">
    <location>
        <begin position="453"/>
        <end position="486"/>
    </location>
</feature>
<accession>A0A6A5VY65</accession>
<dbReference type="OrthoDB" id="426293at2759"/>
<gene>
    <name evidence="4" type="ORF">P154DRAFT_594020</name>
</gene>
<dbReference type="Gene3D" id="1.25.40.20">
    <property type="entry name" value="Ankyrin repeat-containing domain"/>
    <property type="match status" value="1"/>
</dbReference>
<dbReference type="Pfam" id="PF12796">
    <property type="entry name" value="Ank_2"/>
    <property type="match status" value="1"/>
</dbReference>
<keyword evidence="5" id="KW-1185">Reference proteome</keyword>
<keyword evidence="2 3" id="KW-0040">ANK repeat</keyword>
<keyword evidence="1" id="KW-0677">Repeat</keyword>
<sequence>METPNIIAARCASSCKAIIKDVGNFAREVREARYDMCAICANLMAIKISLEILHDDLAKSEADLLVSLQDALSGLMDCCGDVLDGLHCLLIDLSTRRVQGEAWREMKGDKIAALQERLDMMRSLLDIAIDCVPRKSEEIGIIELVDRCDRVCKTKVQSPDQSEVVDHWLEGLKECAEAIRRGSISGPKGLQQEKVLNTTKQRGLPLARRGSLQSTSTSFALSGIGIWLENVASHVASRPATRPHLVTIARGKKADSNPSSRGTAKTFFNDCATISSSSFSAKTKRSRSRVRSGRLVPVPAKQRKRTPCPSLAPAATAELSASSLHSSIQHLDIEKVSGARSRRANLSQDQKIAINWDLRNITASTPRASVERALLEGANPNVEDAHFGFLFVRAASQLTPDILDLLVQFGADITRTGIEPYCSALHAAALGKNLENVQYLVELGLCMDVRNASGETALHIATKTPGGYEIAKFLLEEGADVNAMANKSETPLQMALSATKLDAGERSLMVELLFEHGAEHEVWSGSFMGRGKGLSVLGLR</sequence>
<dbReference type="SMART" id="SM00248">
    <property type="entry name" value="ANK"/>
    <property type="match status" value="3"/>
</dbReference>
<evidence type="ECO:0000313" key="4">
    <source>
        <dbReference type="EMBL" id="KAF1992821.1"/>
    </source>
</evidence>
<evidence type="ECO:0000313" key="5">
    <source>
        <dbReference type="Proteomes" id="UP000799779"/>
    </source>
</evidence>
<dbReference type="PANTHER" id="PTHR24198:SF165">
    <property type="entry name" value="ANKYRIN REPEAT-CONTAINING PROTEIN-RELATED"/>
    <property type="match status" value="1"/>
</dbReference>
<dbReference type="AlphaFoldDB" id="A0A6A5VY65"/>
<dbReference type="InterPro" id="IPR002110">
    <property type="entry name" value="Ankyrin_rpt"/>
</dbReference>
<proteinExistence type="predicted"/>
<dbReference type="EMBL" id="ML977774">
    <property type="protein sequence ID" value="KAF1992821.1"/>
    <property type="molecule type" value="Genomic_DNA"/>
</dbReference>
<protein>
    <submittedName>
        <fullName evidence="4">Uncharacterized protein</fullName>
    </submittedName>
</protein>
<dbReference type="PROSITE" id="PS50088">
    <property type="entry name" value="ANK_REPEAT"/>
    <property type="match status" value="1"/>
</dbReference>
<dbReference type="InterPro" id="IPR036770">
    <property type="entry name" value="Ankyrin_rpt-contain_sf"/>
</dbReference>
<organism evidence="4 5">
    <name type="scientific">Amniculicola lignicola CBS 123094</name>
    <dbReference type="NCBI Taxonomy" id="1392246"/>
    <lineage>
        <taxon>Eukaryota</taxon>
        <taxon>Fungi</taxon>
        <taxon>Dikarya</taxon>
        <taxon>Ascomycota</taxon>
        <taxon>Pezizomycotina</taxon>
        <taxon>Dothideomycetes</taxon>
        <taxon>Pleosporomycetidae</taxon>
        <taxon>Pleosporales</taxon>
        <taxon>Amniculicolaceae</taxon>
        <taxon>Amniculicola</taxon>
    </lineage>
</organism>
<dbReference type="Proteomes" id="UP000799779">
    <property type="component" value="Unassembled WGS sequence"/>
</dbReference>
<dbReference type="PANTHER" id="PTHR24198">
    <property type="entry name" value="ANKYRIN REPEAT AND PROTEIN KINASE DOMAIN-CONTAINING PROTEIN"/>
    <property type="match status" value="1"/>
</dbReference>
<evidence type="ECO:0000256" key="2">
    <source>
        <dbReference type="ARBA" id="ARBA00023043"/>
    </source>
</evidence>
<reference evidence="4" key="1">
    <citation type="journal article" date="2020" name="Stud. Mycol.">
        <title>101 Dothideomycetes genomes: a test case for predicting lifestyles and emergence of pathogens.</title>
        <authorList>
            <person name="Haridas S."/>
            <person name="Albert R."/>
            <person name="Binder M."/>
            <person name="Bloem J."/>
            <person name="Labutti K."/>
            <person name="Salamov A."/>
            <person name="Andreopoulos B."/>
            <person name="Baker S."/>
            <person name="Barry K."/>
            <person name="Bills G."/>
            <person name="Bluhm B."/>
            <person name="Cannon C."/>
            <person name="Castanera R."/>
            <person name="Culley D."/>
            <person name="Daum C."/>
            <person name="Ezra D."/>
            <person name="Gonzalez J."/>
            <person name="Henrissat B."/>
            <person name="Kuo A."/>
            <person name="Liang C."/>
            <person name="Lipzen A."/>
            <person name="Lutzoni F."/>
            <person name="Magnuson J."/>
            <person name="Mondo S."/>
            <person name="Nolan M."/>
            <person name="Ohm R."/>
            <person name="Pangilinan J."/>
            <person name="Park H.-J."/>
            <person name="Ramirez L."/>
            <person name="Alfaro M."/>
            <person name="Sun H."/>
            <person name="Tritt A."/>
            <person name="Yoshinaga Y."/>
            <person name="Zwiers L.-H."/>
            <person name="Turgeon B."/>
            <person name="Goodwin S."/>
            <person name="Spatafora J."/>
            <person name="Crous P."/>
            <person name="Grigoriev I."/>
        </authorList>
    </citation>
    <scope>NUCLEOTIDE SEQUENCE</scope>
    <source>
        <strain evidence="4">CBS 123094</strain>
    </source>
</reference>